<sequence length="157" mass="16982">MRIVFLVALLGAAIFYSYIAFADLNFMTRTGRLGPGFFPRIVGLAMVGMTLLAILDALRDRARVAAGGAPGADDAPDGRWRDFVLLMAMALTYAVLIRLFGGFISTVIYLGVALALLNPGKLLQNTLVAVIFPTCVYLLFDRVLNANMPPALIDLPF</sequence>
<evidence type="ECO:0000313" key="3">
    <source>
        <dbReference type="EMBL" id="BDW85459.1"/>
    </source>
</evidence>
<reference evidence="3 4" key="1">
    <citation type="submission" date="2023-01" db="EMBL/GenBank/DDBJ databases">
        <title>Complete genome sequence of Roseicyclus marinus strain Dej080120_10.</title>
        <authorList>
            <person name="Ueki S."/>
            <person name="Maruyama F."/>
        </authorList>
    </citation>
    <scope>NUCLEOTIDE SEQUENCE [LARGE SCALE GENOMIC DNA]</scope>
    <source>
        <strain evidence="3 4">Dej080120_10</strain>
    </source>
</reference>
<feature type="transmembrane region" description="Helical" evidence="1">
    <location>
        <begin position="122"/>
        <end position="140"/>
    </location>
</feature>
<evidence type="ECO:0000313" key="4">
    <source>
        <dbReference type="Proteomes" id="UP001337723"/>
    </source>
</evidence>
<keyword evidence="1" id="KW-0812">Transmembrane</keyword>
<feature type="transmembrane region" description="Helical" evidence="1">
    <location>
        <begin position="38"/>
        <end position="58"/>
    </location>
</feature>
<dbReference type="InterPro" id="IPR009936">
    <property type="entry name" value="DUF1468"/>
</dbReference>
<proteinExistence type="predicted"/>
<dbReference type="KEGG" id="rmai:MACH21_16360"/>
<feature type="transmembrane region" description="Helical" evidence="1">
    <location>
        <begin position="83"/>
        <end position="116"/>
    </location>
</feature>
<dbReference type="EMBL" id="AP027266">
    <property type="protein sequence ID" value="BDW85459.1"/>
    <property type="molecule type" value="Genomic_DNA"/>
</dbReference>
<dbReference type="RefSeq" id="WP_338276492.1">
    <property type="nucleotide sequence ID" value="NZ_AP027266.1"/>
</dbReference>
<keyword evidence="1" id="KW-0472">Membrane</keyword>
<name>A0AA48H2R3_9RHOB</name>
<feature type="domain" description="DUF1468" evidence="2">
    <location>
        <begin position="6"/>
        <end position="149"/>
    </location>
</feature>
<dbReference type="Pfam" id="PF07331">
    <property type="entry name" value="TctB"/>
    <property type="match status" value="1"/>
</dbReference>
<evidence type="ECO:0000259" key="2">
    <source>
        <dbReference type="Pfam" id="PF07331"/>
    </source>
</evidence>
<protein>
    <recommendedName>
        <fullName evidence="2">DUF1468 domain-containing protein</fullName>
    </recommendedName>
</protein>
<accession>A0AA48H2R3</accession>
<gene>
    <name evidence="3" type="ORF">MACH21_16360</name>
</gene>
<dbReference type="Proteomes" id="UP001337723">
    <property type="component" value="Chromosome"/>
</dbReference>
<evidence type="ECO:0000256" key="1">
    <source>
        <dbReference type="SAM" id="Phobius"/>
    </source>
</evidence>
<keyword evidence="1" id="KW-1133">Transmembrane helix</keyword>
<dbReference type="AlphaFoldDB" id="A0AA48H2R3"/>
<organism evidence="3 4">
    <name type="scientific">Roseicyclus marinus</name>
    <dbReference type="NCBI Taxonomy" id="2161673"/>
    <lineage>
        <taxon>Bacteria</taxon>
        <taxon>Pseudomonadati</taxon>
        <taxon>Pseudomonadota</taxon>
        <taxon>Alphaproteobacteria</taxon>
        <taxon>Rhodobacterales</taxon>
        <taxon>Roseobacteraceae</taxon>
        <taxon>Roseicyclus</taxon>
    </lineage>
</organism>
<keyword evidence="4" id="KW-1185">Reference proteome</keyword>